<evidence type="ECO:0000256" key="2">
    <source>
        <dbReference type="ARBA" id="ARBA00006706"/>
    </source>
</evidence>
<dbReference type="PROSITE" id="PS00723">
    <property type="entry name" value="POLYPRENYL_SYNTHASE_1"/>
    <property type="match status" value="1"/>
</dbReference>
<organism evidence="10">
    <name type="scientific">Ceratitis capitata</name>
    <name type="common">Mediterranean fruit fly</name>
    <name type="synonym">Tephritis capitata</name>
    <dbReference type="NCBI Taxonomy" id="7213"/>
    <lineage>
        <taxon>Eukaryota</taxon>
        <taxon>Metazoa</taxon>
        <taxon>Ecdysozoa</taxon>
        <taxon>Arthropoda</taxon>
        <taxon>Hexapoda</taxon>
        <taxon>Insecta</taxon>
        <taxon>Pterygota</taxon>
        <taxon>Neoptera</taxon>
        <taxon>Endopterygota</taxon>
        <taxon>Diptera</taxon>
        <taxon>Brachycera</taxon>
        <taxon>Muscomorpha</taxon>
        <taxon>Tephritoidea</taxon>
        <taxon>Tephritidae</taxon>
        <taxon>Ceratitis</taxon>
        <taxon>Ceratitis</taxon>
    </lineage>
</organism>
<comment type="cofactor">
    <cofactor evidence="1">
        <name>Mg(2+)</name>
        <dbReference type="ChEBI" id="CHEBI:18420"/>
    </cofactor>
</comment>
<protein>
    <recommendedName>
        <fullName evidence="8">Farnesyl pyrophosphate synthase</fullName>
    </recommendedName>
</protein>
<dbReference type="PANTHER" id="PTHR11525">
    <property type="entry name" value="FARNESYL-PYROPHOSPHATE SYNTHETASE"/>
    <property type="match status" value="1"/>
</dbReference>
<keyword evidence="6" id="KW-0414">Isoprene biosynthesis</keyword>
<name>W8BGW1_CERCA</name>
<keyword evidence="3 9" id="KW-0808">Transferase</keyword>
<dbReference type="SFLD" id="SFLDG01017">
    <property type="entry name" value="Polyprenyl_Transferase_Like"/>
    <property type="match status" value="1"/>
</dbReference>
<dbReference type="GO" id="GO:0045337">
    <property type="term" value="P:farnesyl diphosphate biosynthetic process"/>
    <property type="evidence" value="ECO:0007669"/>
    <property type="project" value="TreeGrafter"/>
</dbReference>
<dbReference type="InterPro" id="IPR033749">
    <property type="entry name" value="Polyprenyl_synt_CS"/>
</dbReference>
<dbReference type="AlphaFoldDB" id="W8BGW1"/>
<dbReference type="InterPro" id="IPR039702">
    <property type="entry name" value="FPS1-like"/>
</dbReference>
<dbReference type="FunFam" id="1.10.600.10:FF:000021">
    <property type="entry name" value="Farnesyl pyrophosphate synthase"/>
    <property type="match status" value="1"/>
</dbReference>
<dbReference type="SFLD" id="SFLDS00005">
    <property type="entry name" value="Isoprenoid_Synthase_Type_I"/>
    <property type="match status" value="1"/>
</dbReference>
<reference evidence="10" key="2">
    <citation type="journal article" date="2014" name="BMC Genomics">
        <title>A genomic perspective to assessing quality of mass-reared SIT flies used in Mediterranean fruit fly (Ceratitis capitata) eradication in California.</title>
        <authorList>
            <person name="Calla B."/>
            <person name="Hall B."/>
            <person name="Hou S."/>
            <person name="Geib S.M."/>
        </authorList>
    </citation>
    <scope>NUCLEOTIDE SEQUENCE</scope>
</reference>
<dbReference type="GO" id="GO:0005737">
    <property type="term" value="C:cytoplasm"/>
    <property type="evidence" value="ECO:0007669"/>
    <property type="project" value="TreeGrafter"/>
</dbReference>
<dbReference type="GO" id="GO:0004337">
    <property type="term" value="F:(2E,6E)-farnesyl diphosphate synthase activity"/>
    <property type="evidence" value="ECO:0007669"/>
    <property type="project" value="TreeGrafter"/>
</dbReference>
<dbReference type="PROSITE" id="PS00444">
    <property type="entry name" value="POLYPRENYL_SYNTHASE_2"/>
    <property type="match status" value="1"/>
</dbReference>
<evidence type="ECO:0000256" key="8">
    <source>
        <dbReference type="ARBA" id="ARBA00034546"/>
    </source>
</evidence>
<sequence length="419" mass="47869">MFTRIHKLNQLPSNVSAFLGVNANNTTKNVRSIFRYSFAIKNNEHISVNTAQQQVLKKYQRPFSICRNNYVSIAARATGSKDESKDFLAVFPEIVHELTDAANSLETRQAAEWFTKALEYNVPRGKLNRGILAVSTYKQAAKAEQQTPENLKLAHYLGWCIEMLQSFFLLTDDVMDGSTTRRGQLCWYKLENVGLIALNDALMIENGMYVLFHKHFRHLDCYVDLLDLFHQITFITTMGQSLDILNSNKTVSEFNIDVYNSIVANKSSFYTFYLPVAAALHLAGVTDREVFANCRAIILEMGNFFQIQDDFLDCFGDPEVTGKVGTDIQDNKCSWLAVKCMEQANPEQRAIMEECYGQNDPEKVARVKQLYEELDLASYYAKFQEDKFNQIKTQIEQAHKGVPKAILLQALQKLHQRQS</sequence>
<evidence type="ECO:0000256" key="6">
    <source>
        <dbReference type="ARBA" id="ARBA00023229"/>
    </source>
</evidence>
<evidence type="ECO:0000256" key="5">
    <source>
        <dbReference type="ARBA" id="ARBA00022842"/>
    </source>
</evidence>
<evidence type="ECO:0000256" key="3">
    <source>
        <dbReference type="ARBA" id="ARBA00022679"/>
    </source>
</evidence>
<evidence type="ECO:0000256" key="1">
    <source>
        <dbReference type="ARBA" id="ARBA00001946"/>
    </source>
</evidence>
<dbReference type="EMBL" id="GAMC01014064">
    <property type="protein sequence ID" value="JAB92491.1"/>
    <property type="molecule type" value="mRNA"/>
</dbReference>
<dbReference type="SUPFAM" id="SSF48576">
    <property type="entry name" value="Terpenoid synthases"/>
    <property type="match status" value="1"/>
</dbReference>
<dbReference type="CDD" id="cd00685">
    <property type="entry name" value="Trans_IPPS_HT"/>
    <property type="match status" value="1"/>
</dbReference>
<dbReference type="GO" id="GO:0042811">
    <property type="term" value="P:pheromone biosynthetic process"/>
    <property type="evidence" value="ECO:0007669"/>
    <property type="project" value="UniProtKB-ARBA"/>
</dbReference>
<evidence type="ECO:0000313" key="10">
    <source>
        <dbReference type="EMBL" id="JAB92491.1"/>
    </source>
</evidence>
<dbReference type="Pfam" id="PF00348">
    <property type="entry name" value="polyprenyl_synt"/>
    <property type="match status" value="1"/>
</dbReference>
<dbReference type="InterPro" id="IPR008949">
    <property type="entry name" value="Isoprenoid_synthase_dom_sf"/>
</dbReference>
<evidence type="ECO:0000256" key="9">
    <source>
        <dbReference type="RuleBase" id="RU004466"/>
    </source>
</evidence>
<comment type="pathway">
    <text evidence="7">Pheromone biosynthesis.</text>
</comment>
<reference evidence="10" key="1">
    <citation type="submission" date="2013-07" db="EMBL/GenBank/DDBJ databases">
        <authorList>
            <person name="Geib S."/>
        </authorList>
    </citation>
    <scope>NUCLEOTIDE SEQUENCE</scope>
</reference>
<accession>W8BGW1</accession>
<dbReference type="GO" id="GO:0004161">
    <property type="term" value="F:dimethylallyltranstransferase activity"/>
    <property type="evidence" value="ECO:0007669"/>
    <property type="project" value="TreeGrafter"/>
</dbReference>
<gene>
    <name evidence="10" type="primary">FPPS</name>
</gene>
<dbReference type="OrthoDB" id="10257492at2759"/>
<dbReference type="InterPro" id="IPR000092">
    <property type="entry name" value="Polyprenyl_synt"/>
</dbReference>
<proteinExistence type="evidence at transcript level"/>
<comment type="similarity">
    <text evidence="2 9">Belongs to the FPP/GGPP synthase family.</text>
</comment>
<evidence type="ECO:0000256" key="7">
    <source>
        <dbReference type="ARBA" id="ARBA00033740"/>
    </source>
</evidence>
<evidence type="ECO:0000256" key="4">
    <source>
        <dbReference type="ARBA" id="ARBA00022723"/>
    </source>
</evidence>
<dbReference type="PANTHER" id="PTHR11525:SF0">
    <property type="entry name" value="FARNESYL PYROPHOSPHATE SYNTHASE"/>
    <property type="match status" value="1"/>
</dbReference>
<keyword evidence="4" id="KW-0479">Metal-binding</keyword>
<dbReference type="GO" id="GO:0046872">
    <property type="term" value="F:metal ion binding"/>
    <property type="evidence" value="ECO:0007669"/>
    <property type="project" value="UniProtKB-KW"/>
</dbReference>
<dbReference type="Gene3D" id="1.10.600.10">
    <property type="entry name" value="Farnesyl Diphosphate Synthase"/>
    <property type="match status" value="1"/>
</dbReference>
<keyword evidence="5" id="KW-0460">Magnesium</keyword>